<protein>
    <submittedName>
        <fullName evidence="2">Uncharacterized protein</fullName>
    </submittedName>
</protein>
<dbReference type="RefSeq" id="WP_039144248.1">
    <property type="nucleotide sequence ID" value="NZ_JSVC01000040.1"/>
</dbReference>
<accession>A0A0C1KVC7</accession>
<keyword evidence="1" id="KW-0812">Transmembrane</keyword>
<keyword evidence="1" id="KW-0472">Membrane</keyword>
<keyword evidence="1" id="KW-1133">Transmembrane helix</keyword>
<evidence type="ECO:0000256" key="1">
    <source>
        <dbReference type="SAM" id="Phobius"/>
    </source>
</evidence>
<evidence type="ECO:0000313" key="2">
    <source>
        <dbReference type="EMBL" id="KIC91311.1"/>
    </source>
</evidence>
<dbReference type="EMBL" id="JSVC01000040">
    <property type="protein sequence ID" value="KIC91311.1"/>
    <property type="molecule type" value="Genomic_DNA"/>
</dbReference>
<feature type="transmembrane region" description="Helical" evidence="1">
    <location>
        <begin position="33"/>
        <end position="51"/>
    </location>
</feature>
<name>A0A0C1KVC7_9BACT</name>
<dbReference type="AlphaFoldDB" id="A0A0C1KVC7"/>
<keyword evidence="3" id="KW-1185">Reference proteome</keyword>
<gene>
    <name evidence="2" type="ORF">OI18_22325</name>
</gene>
<proteinExistence type="predicted"/>
<comment type="caution">
    <text evidence="2">The sequence shown here is derived from an EMBL/GenBank/DDBJ whole genome shotgun (WGS) entry which is preliminary data.</text>
</comment>
<sequence length="152" mass="17610">MIWLILSTLSSLLSIFLWIREELNNSKFNRSKLAYPIVFILLSLIAIYQYFQLTEIKEIKTEAAVISTNWPKLEEIKFITKGERLGIILACQTFLEKHKSRFPDTYSDFQALKKGRLGDYKSKTNSSDKYAEYEDLEDVCGAAITIINNLKK</sequence>
<reference evidence="2 3" key="1">
    <citation type="submission" date="2014-11" db="EMBL/GenBank/DDBJ databases">
        <title>Genome sequence of Flavihumibacter solisilvae 3-3.</title>
        <authorList>
            <person name="Zhou G."/>
            <person name="Li M."/>
            <person name="Wang G."/>
        </authorList>
    </citation>
    <scope>NUCLEOTIDE SEQUENCE [LARGE SCALE GENOMIC DNA]</scope>
    <source>
        <strain evidence="2 3">3-3</strain>
    </source>
</reference>
<organism evidence="2 3">
    <name type="scientific">Flavihumibacter solisilvae</name>
    <dbReference type="NCBI Taxonomy" id="1349421"/>
    <lineage>
        <taxon>Bacteria</taxon>
        <taxon>Pseudomonadati</taxon>
        <taxon>Bacteroidota</taxon>
        <taxon>Chitinophagia</taxon>
        <taxon>Chitinophagales</taxon>
        <taxon>Chitinophagaceae</taxon>
        <taxon>Flavihumibacter</taxon>
    </lineage>
</organism>
<dbReference type="Proteomes" id="UP000031408">
    <property type="component" value="Unassembled WGS sequence"/>
</dbReference>
<evidence type="ECO:0000313" key="3">
    <source>
        <dbReference type="Proteomes" id="UP000031408"/>
    </source>
</evidence>